<proteinExistence type="predicted"/>
<evidence type="ECO:0000313" key="2">
    <source>
        <dbReference type="Proteomes" id="UP000199169"/>
    </source>
</evidence>
<dbReference type="AlphaFoldDB" id="A0A1A8XR31"/>
<sequence length="148" mass="16839">MDQCTIFKHNHDQRYPDLICEVSHEGLEVKSTIQIGKGGESHNGHSGWHTVICFDRTDAGIQFIHVMFAMLRGHQEPDADWKYVGSRVKEDTGSRRTETYNTTGIGTTKLRDGSAYLVPSKVNFSRWRQQRNGAVPRHSIYFKSLADS</sequence>
<evidence type="ECO:0000313" key="1">
    <source>
        <dbReference type="EMBL" id="SBT06418.1"/>
    </source>
</evidence>
<dbReference type="Proteomes" id="UP000199169">
    <property type="component" value="Unassembled WGS sequence"/>
</dbReference>
<organism evidence="1 2">
    <name type="scientific">Candidatus Accumulibacter aalborgensis</name>
    <dbReference type="NCBI Taxonomy" id="1860102"/>
    <lineage>
        <taxon>Bacteria</taxon>
        <taxon>Pseudomonadati</taxon>
        <taxon>Pseudomonadota</taxon>
        <taxon>Betaproteobacteria</taxon>
        <taxon>Candidatus Accumulibacter</taxon>
    </lineage>
</organism>
<keyword evidence="2" id="KW-1185">Reference proteome</keyword>
<accession>A0A1A8XR31</accession>
<reference evidence="1 2" key="1">
    <citation type="submission" date="2016-06" db="EMBL/GenBank/DDBJ databases">
        <authorList>
            <person name="Kjaerup R.B."/>
            <person name="Dalgaard T.S."/>
            <person name="Juul-Madsen H.R."/>
        </authorList>
    </citation>
    <scope>NUCLEOTIDE SEQUENCE [LARGE SCALE GENOMIC DNA]</scope>
    <source>
        <strain evidence="1">3</strain>
    </source>
</reference>
<dbReference type="EMBL" id="FLQX01000109">
    <property type="protein sequence ID" value="SBT06418.1"/>
    <property type="molecule type" value="Genomic_DNA"/>
</dbReference>
<gene>
    <name evidence="1" type="ORF">ACCAA_330017</name>
</gene>
<name>A0A1A8XR31_9PROT</name>
<protein>
    <submittedName>
        <fullName evidence="1">Uncharacterized protein</fullName>
    </submittedName>
</protein>